<gene>
    <name evidence="3" type="ORF">GRB96_03595</name>
</gene>
<accession>A0A7X4W372</accession>
<dbReference type="InterPro" id="IPR004919">
    <property type="entry name" value="GmrSD_N"/>
</dbReference>
<dbReference type="OrthoDB" id="9798761at2"/>
<protein>
    <submittedName>
        <fullName evidence="3">DUF262 domain-containing protein</fullName>
    </submittedName>
</protein>
<dbReference type="Proteomes" id="UP000487929">
    <property type="component" value="Unassembled WGS sequence"/>
</dbReference>
<feature type="domain" description="GmrSD restriction endonucleases C-terminal" evidence="2">
    <location>
        <begin position="630"/>
        <end position="713"/>
    </location>
</feature>
<organism evidence="3 4">
    <name type="scientific">Halomonas alimentaria</name>
    <dbReference type="NCBI Taxonomy" id="147248"/>
    <lineage>
        <taxon>Bacteria</taxon>
        <taxon>Pseudomonadati</taxon>
        <taxon>Pseudomonadota</taxon>
        <taxon>Gammaproteobacteria</taxon>
        <taxon>Oceanospirillales</taxon>
        <taxon>Halomonadaceae</taxon>
        <taxon>Halomonas</taxon>
    </lineage>
</organism>
<evidence type="ECO:0000259" key="2">
    <source>
        <dbReference type="Pfam" id="PF07510"/>
    </source>
</evidence>
<evidence type="ECO:0000313" key="4">
    <source>
        <dbReference type="Proteomes" id="UP000487929"/>
    </source>
</evidence>
<dbReference type="RefSeq" id="WP_161430587.1">
    <property type="nucleotide sequence ID" value="NZ_WUTT01000001.1"/>
</dbReference>
<dbReference type="AlphaFoldDB" id="A0A7X4W372"/>
<comment type="caution">
    <text evidence="3">The sequence shown here is derived from an EMBL/GenBank/DDBJ whole genome shotgun (WGS) entry which is preliminary data.</text>
</comment>
<dbReference type="EMBL" id="WUTT01000001">
    <property type="protein sequence ID" value="NAW33504.1"/>
    <property type="molecule type" value="Genomic_DNA"/>
</dbReference>
<dbReference type="PANTHER" id="PTHR35149:SF1">
    <property type="entry name" value="DUF5655 DOMAIN-CONTAINING PROTEIN"/>
    <property type="match status" value="1"/>
</dbReference>
<dbReference type="Pfam" id="PF03235">
    <property type="entry name" value="GmrSD_N"/>
    <property type="match status" value="1"/>
</dbReference>
<dbReference type="Pfam" id="PF07510">
    <property type="entry name" value="GmrSD_C"/>
    <property type="match status" value="1"/>
</dbReference>
<name>A0A7X4W372_9GAMM</name>
<evidence type="ECO:0000259" key="1">
    <source>
        <dbReference type="Pfam" id="PF03235"/>
    </source>
</evidence>
<dbReference type="InterPro" id="IPR011089">
    <property type="entry name" value="GmrSD_C"/>
</dbReference>
<feature type="domain" description="GmrSD restriction endonucleases N-terminal" evidence="1">
    <location>
        <begin position="23"/>
        <end position="339"/>
    </location>
</feature>
<proteinExistence type="predicted"/>
<reference evidence="3 4" key="1">
    <citation type="submission" date="2019-12" db="EMBL/GenBank/DDBJ databases">
        <title>Draft genome sequencing of Halomonas alimentaria DSM 15356.</title>
        <authorList>
            <person name="Pandiyan K."/>
            <person name="Kushwaha P."/>
            <person name="Gowdham M."/>
            <person name="Chakdar H."/>
            <person name="Singh A."/>
            <person name="Kumar M."/>
            <person name="Saxena A.K."/>
        </authorList>
    </citation>
    <scope>NUCLEOTIDE SEQUENCE [LARGE SCALE GENOMIC DNA]</scope>
    <source>
        <strain evidence="3 4">DSM 15356</strain>
    </source>
</reference>
<sequence length="773" mass="87465">MKKVEDLFKARASSPLETSMLYDGRVGFTIPEYQRQYDWSEDNITRLFYDTLNGFRRLSDSADANAFTFLGTLILVEEETKEEEFSGVSVAVVDGQQRLTTLTLFACALSEALRRELAAIESFSSIDANVKKWLNEEVEEKLYELYECAIGSQRVSPKEAFPFPRIVRRGDTRGRSKANSDYRSPIGRFLEGFADYFDSDTIEYVPPALGTGTDAVKLADNYQLVRELIGNLNDADWYEDTECEQFEIAWVRRTQCRNLFQRLSDYMKDEGDRNRAIEDLAKCQEVHALVRTLLFASYFCRCIVLTRVTTEDESAAFDIFDALNTTGEPLTALETLKPRVINCENKKSGYAGSQSEIAFETIDENLDQRFSDTSKKQAETKDLIVTFALYLEGKKLSKDLAAQRNFLRQSYDGAAKNGIEPARLFVQAIADSAKFRRFYWEPDGIEELARFHGSETVDEVQLLMSLINAMKTSLALPILSRYWASNLKHRGETQFIEALKAVAAFLVLRRAATGGTAGIDSDFRAIMAPSAGRGSSWKFGLCAGVDHTNRLLSTDDLKSALKALLERKIKTLEKKRWVDQAAANPLYNQSRELVRFMIFTAAHQAMPDTESPGLWTKEGVRPSSHMNAFLDFKTWRSAHYATVEHIAPENVPKQGWDIAGLYQDNILRHSLGNLVLLPPKENSAIGNDSWQKKRKFYLALTATSVAEQAKRIEEAKAAGIRFSNTTEKILQDGARLSLLEPLRTVDEWSVDMVIARGKNIASLCWDYVWPWLD</sequence>
<evidence type="ECO:0000313" key="3">
    <source>
        <dbReference type="EMBL" id="NAW33504.1"/>
    </source>
</evidence>
<dbReference type="PANTHER" id="PTHR35149">
    <property type="entry name" value="SLL5132 PROTEIN"/>
    <property type="match status" value="1"/>
</dbReference>
<keyword evidence="4" id="KW-1185">Reference proteome</keyword>